<dbReference type="EMBL" id="JDSS02000052">
    <property type="protein sequence ID" value="KFB66072.1"/>
    <property type="molecule type" value="Genomic_DNA"/>
</dbReference>
<dbReference type="Proteomes" id="UP000019812">
    <property type="component" value="Unassembled WGS sequence"/>
</dbReference>
<sequence>MTPVDQLILHIPDKGLYGDCQRASIASLLDLPIDEVPHFLFDNTQDTNEFNARINRFLAPHGLGHLEVCAFEFTLWHPQTYHLIYGPTDRDTWHAVVGRNGEIIHDPHPSKSGLDAARRAEWTYGFLIATRRFPT</sequence>
<comment type="caution">
    <text evidence="1">The sequence shown here is derived from an EMBL/GenBank/DDBJ whole genome shotgun (WGS) entry which is preliminary data.</text>
</comment>
<evidence type="ECO:0000313" key="1">
    <source>
        <dbReference type="EMBL" id="KFB66072.1"/>
    </source>
</evidence>
<accession>A0A084XUC8</accession>
<name>A0A084XUC8_9PROT</name>
<gene>
    <name evidence="1" type="ORF">CAPSK01_004675</name>
</gene>
<reference evidence="1 2" key="1">
    <citation type="submission" date="2014-07" db="EMBL/GenBank/DDBJ databases">
        <title>Expanding our view of genomic diversity in Candidatus Accumulibacter clades.</title>
        <authorList>
            <person name="Skennerton C.T."/>
            <person name="Barr J.J."/>
            <person name="Slater F.R."/>
            <person name="Bond P.L."/>
            <person name="Tyson G.W."/>
        </authorList>
    </citation>
    <scope>NUCLEOTIDE SEQUENCE [LARGE SCALE GENOMIC DNA]</scope>
    <source>
        <strain evidence="2">SK-01</strain>
    </source>
</reference>
<organism evidence="1 2">
    <name type="scientific">Candidatus Accumulibacter vicinus</name>
    <dbReference type="NCBI Taxonomy" id="2954382"/>
    <lineage>
        <taxon>Bacteria</taxon>
        <taxon>Pseudomonadati</taxon>
        <taxon>Pseudomonadota</taxon>
        <taxon>Betaproteobacteria</taxon>
        <taxon>Candidatus Accumulibacter</taxon>
    </lineage>
</organism>
<proteinExistence type="predicted"/>
<evidence type="ECO:0000313" key="2">
    <source>
        <dbReference type="Proteomes" id="UP000019812"/>
    </source>
</evidence>
<dbReference type="STRING" id="1457154.CAPSK01_004675"/>
<protein>
    <submittedName>
        <fullName evidence="1">Uncharacterized protein</fullName>
    </submittedName>
</protein>
<dbReference type="AlphaFoldDB" id="A0A084XUC8"/>